<dbReference type="RefSeq" id="WP_243401042.1">
    <property type="nucleotide sequence ID" value="NZ_PVTX01000008.1"/>
</dbReference>
<keyword evidence="3" id="KW-1185">Reference proteome</keyword>
<reference evidence="2 3" key="1">
    <citation type="submission" date="2018-03" db="EMBL/GenBank/DDBJ databases">
        <title>Comparative analysis of microorganisms from saline springs in Andes Mountain Range, Colombia.</title>
        <authorList>
            <person name="Rubin E."/>
        </authorList>
    </citation>
    <scope>NUCLEOTIDE SEQUENCE [LARGE SCALE GENOMIC DNA]</scope>
    <source>
        <strain evidence="2 3">CG 23</strain>
    </source>
</reference>
<organism evidence="2 3">
    <name type="scientific">Isoptericola halotolerans</name>
    <dbReference type="NCBI Taxonomy" id="300560"/>
    <lineage>
        <taxon>Bacteria</taxon>
        <taxon>Bacillati</taxon>
        <taxon>Actinomycetota</taxon>
        <taxon>Actinomycetes</taxon>
        <taxon>Micrococcales</taxon>
        <taxon>Promicromonosporaceae</taxon>
        <taxon>Isoptericola</taxon>
    </lineage>
</organism>
<proteinExistence type="predicted"/>
<name>A0ABX5ECX8_9MICO</name>
<evidence type="ECO:0000313" key="2">
    <source>
        <dbReference type="EMBL" id="PRZ05250.1"/>
    </source>
</evidence>
<evidence type="ECO:0000313" key="3">
    <source>
        <dbReference type="Proteomes" id="UP000239895"/>
    </source>
</evidence>
<feature type="domain" description="N-acetyltransferase" evidence="1">
    <location>
        <begin position="11"/>
        <end position="186"/>
    </location>
</feature>
<dbReference type="InterPro" id="IPR000182">
    <property type="entry name" value="GNAT_dom"/>
</dbReference>
<dbReference type="PANTHER" id="PTHR43415:SF3">
    <property type="entry name" value="GNAT-FAMILY ACETYLTRANSFERASE"/>
    <property type="match status" value="1"/>
</dbReference>
<evidence type="ECO:0000259" key="1">
    <source>
        <dbReference type="PROSITE" id="PS51186"/>
    </source>
</evidence>
<accession>A0ABX5ECX8</accession>
<dbReference type="Pfam" id="PF13302">
    <property type="entry name" value="Acetyltransf_3"/>
    <property type="match status" value="1"/>
</dbReference>
<sequence length="201" mass="22615">MRPPVLHGEMMRLRPIEARDADRLWESLHDPEGMRLTGTTATFTRSQIDEWAATVGDREGRYDWAITPGAVRDGELVSDELIGEIVLNELDAASRSANLRLQMLPDYRGRGYGREAIEQVLRFAFDGVPGDDGPRLHRVSLDVLSINPRAKALYASLGFVEEGRLRDVYRDGGSWADAIVMSVLEDEYRDHQVRSHDGPAR</sequence>
<gene>
    <name evidence="2" type="ORF">BCL65_108233</name>
</gene>
<dbReference type="InterPro" id="IPR016181">
    <property type="entry name" value="Acyl_CoA_acyltransferase"/>
</dbReference>
<dbReference type="PROSITE" id="PS51186">
    <property type="entry name" value="GNAT"/>
    <property type="match status" value="1"/>
</dbReference>
<dbReference type="PANTHER" id="PTHR43415">
    <property type="entry name" value="SPERMIDINE N(1)-ACETYLTRANSFERASE"/>
    <property type="match status" value="1"/>
</dbReference>
<dbReference type="SUPFAM" id="SSF55729">
    <property type="entry name" value="Acyl-CoA N-acyltransferases (Nat)"/>
    <property type="match status" value="1"/>
</dbReference>
<dbReference type="EMBL" id="PVTX01000008">
    <property type="protein sequence ID" value="PRZ05250.1"/>
    <property type="molecule type" value="Genomic_DNA"/>
</dbReference>
<dbReference type="Gene3D" id="3.40.630.30">
    <property type="match status" value="1"/>
</dbReference>
<protein>
    <submittedName>
        <fullName evidence="2">RimJ/RimL family protein N-acetyltransferase</fullName>
    </submittedName>
</protein>
<dbReference type="Proteomes" id="UP000239895">
    <property type="component" value="Unassembled WGS sequence"/>
</dbReference>
<dbReference type="CDD" id="cd04301">
    <property type="entry name" value="NAT_SF"/>
    <property type="match status" value="1"/>
</dbReference>
<comment type="caution">
    <text evidence="2">The sequence shown here is derived from an EMBL/GenBank/DDBJ whole genome shotgun (WGS) entry which is preliminary data.</text>
</comment>